<feature type="region of interest" description="Disordered" evidence="1">
    <location>
        <begin position="86"/>
        <end position="107"/>
    </location>
</feature>
<accession>A0A069PE78</accession>
<keyword evidence="4" id="KW-1185">Reference proteome</keyword>
<proteinExistence type="predicted"/>
<dbReference type="EMBL" id="JFHC01000069">
    <property type="protein sequence ID" value="KDR39008.1"/>
    <property type="molecule type" value="Genomic_DNA"/>
</dbReference>
<organism evidence="3 4">
    <name type="scientific">Caballeronia glathei</name>
    <dbReference type="NCBI Taxonomy" id="60547"/>
    <lineage>
        <taxon>Bacteria</taxon>
        <taxon>Pseudomonadati</taxon>
        <taxon>Pseudomonadota</taxon>
        <taxon>Betaproteobacteria</taxon>
        <taxon>Burkholderiales</taxon>
        <taxon>Burkholderiaceae</taxon>
        <taxon>Caballeronia</taxon>
    </lineage>
</organism>
<reference evidence="3 4" key="1">
    <citation type="submission" date="2014-03" db="EMBL/GenBank/DDBJ databases">
        <title>Draft Genome Sequences of Four Burkholderia Strains.</title>
        <authorList>
            <person name="Liu X.Y."/>
            <person name="Li C.X."/>
            <person name="Xu J.H."/>
        </authorList>
    </citation>
    <scope>NUCLEOTIDE SEQUENCE [LARGE SCALE GENOMIC DNA]</scope>
    <source>
        <strain evidence="3 4">DSM 50014</strain>
    </source>
</reference>
<comment type="caution">
    <text evidence="3">The sequence shown here is derived from an EMBL/GenBank/DDBJ whole genome shotgun (WGS) entry which is preliminary data.</text>
</comment>
<name>A0A069PE78_9BURK</name>
<evidence type="ECO:0000256" key="2">
    <source>
        <dbReference type="SAM" id="Phobius"/>
    </source>
</evidence>
<dbReference type="AlphaFoldDB" id="A0A069PE78"/>
<feature type="transmembrane region" description="Helical" evidence="2">
    <location>
        <begin position="28"/>
        <end position="51"/>
    </location>
</feature>
<feature type="transmembrane region" description="Helical" evidence="2">
    <location>
        <begin position="58"/>
        <end position="77"/>
    </location>
</feature>
<protein>
    <submittedName>
        <fullName evidence="3">Uncharacterized protein</fullName>
    </submittedName>
</protein>
<evidence type="ECO:0000256" key="1">
    <source>
        <dbReference type="SAM" id="MobiDB-lite"/>
    </source>
</evidence>
<evidence type="ECO:0000313" key="3">
    <source>
        <dbReference type="EMBL" id="KDR39008.1"/>
    </source>
</evidence>
<dbReference type="Proteomes" id="UP000027466">
    <property type="component" value="Unassembled WGS sequence"/>
</dbReference>
<evidence type="ECO:0000313" key="4">
    <source>
        <dbReference type="Proteomes" id="UP000027466"/>
    </source>
</evidence>
<gene>
    <name evidence="3" type="ORF">BG61_35350</name>
</gene>
<keyword evidence="2" id="KW-1133">Transmembrane helix</keyword>
<sequence length="107" mass="11900">MDNMMRDEADKYLSKLIPSGNLASRRRAYWWSVSYWVAAGLILASVCLGAVSYFGTSWVFAGVVSATVMAGFLSVTWPDYPTAEDVERDRGFRRSQGLPGESNDARH</sequence>
<keyword evidence="2" id="KW-0812">Transmembrane</keyword>
<keyword evidence="2" id="KW-0472">Membrane</keyword>